<keyword evidence="3" id="KW-1185">Reference proteome</keyword>
<reference evidence="2 3" key="1">
    <citation type="submission" date="2020-10" db="EMBL/GenBank/DDBJ databases">
        <title>Genome sequencing of Massilia sp. LPB0304.</title>
        <authorList>
            <person name="Kim J."/>
        </authorList>
    </citation>
    <scope>NUCLEOTIDE SEQUENCE [LARGE SCALE GENOMIC DNA]</scope>
    <source>
        <strain evidence="2 3">LPB0304</strain>
    </source>
</reference>
<dbReference type="AlphaFoldDB" id="A0A7L9U4Z7"/>
<name>A0A7L9U4Z7_9BURK</name>
<feature type="transmembrane region" description="Helical" evidence="1">
    <location>
        <begin position="99"/>
        <end position="121"/>
    </location>
</feature>
<feature type="transmembrane region" description="Helical" evidence="1">
    <location>
        <begin position="72"/>
        <end position="93"/>
    </location>
</feature>
<dbReference type="RefSeq" id="WP_193686158.1">
    <property type="nucleotide sequence ID" value="NZ_CP062941.1"/>
</dbReference>
<gene>
    <name evidence="2" type="ORF">LPB04_19655</name>
</gene>
<keyword evidence="1" id="KW-1133">Transmembrane helix</keyword>
<dbReference type="KEGG" id="mlir:LPB04_19655"/>
<proteinExistence type="predicted"/>
<evidence type="ECO:0000313" key="3">
    <source>
        <dbReference type="Proteomes" id="UP000593875"/>
    </source>
</evidence>
<protein>
    <recommendedName>
        <fullName evidence="4">Transmembrane protein</fullName>
    </recommendedName>
</protein>
<keyword evidence="1" id="KW-0812">Transmembrane</keyword>
<keyword evidence="1" id="KW-0472">Membrane</keyword>
<organism evidence="2 3">
    <name type="scientific">Massilia litorea</name>
    <dbReference type="NCBI Taxonomy" id="2769491"/>
    <lineage>
        <taxon>Bacteria</taxon>
        <taxon>Pseudomonadati</taxon>
        <taxon>Pseudomonadota</taxon>
        <taxon>Betaproteobacteria</taxon>
        <taxon>Burkholderiales</taxon>
        <taxon>Oxalobacteraceae</taxon>
        <taxon>Telluria group</taxon>
        <taxon>Massilia</taxon>
    </lineage>
</organism>
<evidence type="ECO:0000256" key="1">
    <source>
        <dbReference type="SAM" id="Phobius"/>
    </source>
</evidence>
<accession>A0A7L9U4Z7</accession>
<dbReference type="EMBL" id="CP062941">
    <property type="protein sequence ID" value="QOL49116.1"/>
    <property type="molecule type" value="Genomic_DNA"/>
</dbReference>
<evidence type="ECO:0008006" key="4">
    <source>
        <dbReference type="Google" id="ProtNLM"/>
    </source>
</evidence>
<sequence length="181" mass="19833">MFVGSYTSARLALTTPPDCCCNCGGHGQLEFVDTPMKQVRFFFVFGTELTLTESFPYCAGCKGSAKRARHGWLAKGIVYCLVTSCAFLGLVMSHALLPGFVAGSLFYSALILSALLTAGYYTTRKPKRAGGTYYQPVELTEAWIGDKHIARFELAFHNARYAAAMRRSNAELIDAGVFKIQ</sequence>
<evidence type="ECO:0000313" key="2">
    <source>
        <dbReference type="EMBL" id="QOL49116.1"/>
    </source>
</evidence>
<dbReference type="Proteomes" id="UP000593875">
    <property type="component" value="Chromosome"/>
</dbReference>